<sequence length="117" mass="12864">MRFRRRRRGITKATATATGKPSIRNYSYIFERIPESVRGVEIKPEEPTAPHSSTTTTTPYPFTTITRLYNYNYTAAAAAAGVRVCVCACVPPVPPPPIPPAPPPPPHNAGRHPFTQH</sequence>
<feature type="region of interest" description="Disordered" evidence="1">
    <location>
        <begin position="96"/>
        <end position="117"/>
    </location>
</feature>
<accession>A0A2S2QQ44</accession>
<evidence type="ECO:0000313" key="2">
    <source>
        <dbReference type="EMBL" id="MBY79650.1"/>
    </source>
</evidence>
<feature type="compositionally biased region" description="Basic and acidic residues" evidence="1">
    <location>
        <begin position="39"/>
        <end position="48"/>
    </location>
</feature>
<dbReference type="AlphaFoldDB" id="A0A2S2QQ44"/>
<gene>
    <name evidence="2" type="ORF">g.121485</name>
</gene>
<feature type="compositionally biased region" description="Pro residues" evidence="1">
    <location>
        <begin position="96"/>
        <end position="107"/>
    </location>
</feature>
<evidence type="ECO:0000256" key="1">
    <source>
        <dbReference type="SAM" id="MobiDB-lite"/>
    </source>
</evidence>
<feature type="compositionally biased region" description="Low complexity" evidence="1">
    <location>
        <begin position="49"/>
        <end position="59"/>
    </location>
</feature>
<reference evidence="2" key="1">
    <citation type="submission" date="2018-04" db="EMBL/GenBank/DDBJ databases">
        <title>Transcriptome assembly of Sipha flava.</title>
        <authorList>
            <person name="Scully E.D."/>
            <person name="Geib S.M."/>
            <person name="Palmer N.A."/>
            <person name="Koch K."/>
            <person name="Bradshaw J."/>
            <person name="Heng-Moss T."/>
            <person name="Sarath G."/>
        </authorList>
    </citation>
    <scope>NUCLEOTIDE SEQUENCE</scope>
</reference>
<protein>
    <submittedName>
        <fullName evidence="2">Uncharacterized protein</fullName>
    </submittedName>
</protein>
<feature type="region of interest" description="Disordered" evidence="1">
    <location>
        <begin position="39"/>
        <end position="59"/>
    </location>
</feature>
<dbReference type="EMBL" id="GGMS01010447">
    <property type="protein sequence ID" value="MBY79650.1"/>
    <property type="molecule type" value="Transcribed_RNA"/>
</dbReference>
<organism evidence="2">
    <name type="scientific">Sipha flava</name>
    <name type="common">yellow sugarcane aphid</name>
    <dbReference type="NCBI Taxonomy" id="143950"/>
    <lineage>
        <taxon>Eukaryota</taxon>
        <taxon>Metazoa</taxon>
        <taxon>Ecdysozoa</taxon>
        <taxon>Arthropoda</taxon>
        <taxon>Hexapoda</taxon>
        <taxon>Insecta</taxon>
        <taxon>Pterygota</taxon>
        <taxon>Neoptera</taxon>
        <taxon>Paraneoptera</taxon>
        <taxon>Hemiptera</taxon>
        <taxon>Sternorrhyncha</taxon>
        <taxon>Aphidomorpha</taxon>
        <taxon>Aphidoidea</taxon>
        <taxon>Aphididae</taxon>
        <taxon>Sipha</taxon>
    </lineage>
</organism>
<name>A0A2S2QQ44_9HEMI</name>
<proteinExistence type="predicted"/>